<gene>
    <name evidence="7" type="ORF">LOTGIDRAFT_195693</name>
</gene>
<organism evidence="7 8">
    <name type="scientific">Lottia gigantea</name>
    <name type="common">Giant owl limpet</name>
    <dbReference type="NCBI Taxonomy" id="225164"/>
    <lineage>
        <taxon>Eukaryota</taxon>
        <taxon>Metazoa</taxon>
        <taxon>Spiralia</taxon>
        <taxon>Lophotrochozoa</taxon>
        <taxon>Mollusca</taxon>
        <taxon>Gastropoda</taxon>
        <taxon>Patellogastropoda</taxon>
        <taxon>Lottioidea</taxon>
        <taxon>Lottiidae</taxon>
        <taxon>Lottia</taxon>
    </lineage>
</organism>
<proteinExistence type="predicted"/>
<comment type="subcellular location">
    <subcellularLocation>
        <location evidence="1">Cytoplasm</location>
    </subcellularLocation>
</comment>
<name>V3ZT88_LOTGI</name>
<dbReference type="InterPro" id="IPR052139">
    <property type="entry name" value="Methylosome_Comp_WDR77"/>
</dbReference>
<dbReference type="HOGENOM" id="CLU_051285_0_0_1"/>
<evidence type="ECO:0000313" key="7">
    <source>
        <dbReference type="EMBL" id="ESO85780.1"/>
    </source>
</evidence>
<dbReference type="SUPFAM" id="SSF50978">
    <property type="entry name" value="WD40 repeat-like"/>
    <property type="match status" value="1"/>
</dbReference>
<keyword evidence="2" id="KW-0963">Cytoplasm</keyword>
<feature type="repeat" description="WD" evidence="5">
    <location>
        <begin position="145"/>
        <end position="187"/>
    </location>
</feature>
<dbReference type="PROSITE" id="PS50294">
    <property type="entry name" value="WD_REPEATS_REGION"/>
    <property type="match status" value="2"/>
</dbReference>
<dbReference type="GO" id="GO:0034709">
    <property type="term" value="C:methylosome"/>
    <property type="evidence" value="ECO:0007669"/>
    <property type="project" value="TreeGrafter"/>
</dbReference>
<keyword evidence="4" id="KW-0677">Repeat</keyword>
<keyword evidence="8" id="KW-1185">Reference proteome</keyword>
<evidence type="ECO:0000313" key="8">
    <source>
        <dbReference type="Proteomes" id="UP000030746"/>
    </source>
</evidence>
<evidence type="ECO:0000256" key="3">
    <source>
        <dbReference type="ARBA" id="ARBA00022574"/>
    </source>
</evidence>
<dbReference type="InterPro" id="IPR019775">
    <property type="entry name" value="WD40_repeat_CS"/>
</dbReference>
<feature type="compositionally biased region" description="Basic and acidic residues" evidence="6">
    <location>
        <begin position="332"/>
        <end position="343"/>
    </location>
</feature>
<dbReference type="SMART" id="SM00320">
    <property type="entry name" value="WD40"/>
    <property type="match status" value="4"/>
</dbReference>
<dbReference type="Pfam" id="PF00400">
    <property type="entry name" value="WD40"/>
    <property type="match status" value="2"/>
</dbReference>
<evidence type="ECO:0000256" key="4">
    <source>
        <dbReference type="ARBA" id="ARBA00022737"/>
    </source>
</evidence>
<reference evidence="7 8" key="1">
    <citation type="journal article" date="2013" name="Nature">
        <title>Insights into bilaterian evolution from three spiralian genomes.</title>
        <authorList>
            <person name="Simakov O."/>
            <person name="Marletaz F."/>
            <person name="Cho S.J."/>
            <person name="Edsinger-Gonzales E."/>
            <person name="Havlak P."/>
            <person name="Hellsten U."/>
            <person name="Kuo D.H."/>
            <person name="Larsson T."/>
            <person name="Lv J."/>
            <person name="Arendt D."/>
            <person name="Savage R."/>
            <person name="Osoegawa K."/>
            <person name="de Jong P."/>
            <person name="Grimwood J."/>
            <person name="Chapman J.A."/>
            <person name="Shapiro H."/>
            <person name="Aerts A."/>
            <person name="Otillar R.P."/>
            <person name="Terry A.Y."/>
            <person name="Boore J.L."/>
            <person name="Grigoriev I.V."/>
            <person name="Lindberg D.R."/>
            <person name="Seaver E.C."/>
            <person name="Weisblat D.A."/>
            <person name="Putnam N.H."/>
            <person name="Rokhsar D.S."/>
        </authorList>
    </citation>
    <scope>NUCLEOTIDE SEQUENCE [LARGE SCALE GENOMIC DNA]</scope>
</reference>
<dbReference type="Gene3D" id="2.130.10.10">
    <property type="entry name" value="YVTN repeat-like/Quinoprotein amine dehydrogenase"/>
    <property type="match status" value="1"/>
</dbReference>
<dbReference type="RefSeq" id="XP_009063511.1">
    <property type="nucleotide sequence ID" value="XM_009065263.1"/>
</dbReference>
<dbReference type="InterPro" id="IPR036322">
    <property type="entry name" value="WD40_repeat_dom_sf"/>
</dbReference>
<dbReference type="GO" id="GO:0007309">
    <property type="term" value="P:oocyte axis specification"/>
    <property type="evidence" value="ECO:0007669"/>
    <property type="project" value="TreeGrafter"/>
</dbReference>
<evidence type="ECO:0000256" key="6">
    <source>
        <dbReference type="SAM" id="MobiDB-lite"/>
    </source>
</evidence>
<keyword evidence="3 5" id="KW-0853">WD repeat</keyword>
<dbReference type="CTD" id="20245144"/>
<dbReference type="InterPro" id="IPR001680">
    <property type="entry name" value="WD40_rpt"/>
</dbReference>
<dbReference type="InterPro" id="IPR015943">
    <property type="entry name" value="WD40/YVTN_repeat-like_dom_sf"/>
</dbReference>
<feature type="region of interest" description="Disordered" evidence="6">
    <location>
        <begin position="329"/>
        <end position="358"/>
    </location>
</feature>
<evidence type="ECO:0000256" key="5">
    <source>
        <dbReference type="PROSITE-ProRule" id="PRU00221"/>
    </source>
</evidence>
<dbReference type="PANTHER" id="PTHR46853:SF1">
    <property type="entry name" value="METHYLOSOME PROTEIN 50"/>
    <property type="match status" value="1"/>
</dbReference>
<dbReference type="GeneID" id="20245144"/>
<protein>
    <submittedName>
        <fullName evidence="7">Uncharacterized protein</fullName>
    </submittedName>
</protein>
<dbReference type="PANTHER" id="PTHR46853">
    <property type="entry name" value="METHYLOSOME PROTEIN 50"/>
    <property type="match status" value="1"/>
</dbReference>
<dbReference type="STRING" id="225164.V3ZT88"/>
<dbReference type="Proteomes" id="UP000030746">
    <property type="component" value="Unassembled WGS sequence"/>
</dbReference>
<dbReference type="KEGG" id="lgi:LOTGIDRAFT_195693"/>
<sequence>MDQIPAAMDRHLDVLQCHAETGGILLGASNLTGRYWFGSLWYYDKYESIPDVEKCTAGVQLEAGITDAKWVDSTKVVVSLDTGGLALWELIDNYHTFVLRSTAIEHDDTVNSVSVSSDHKNAVSCSSDCRIKTWDLENLSSTHCYRGHKDSVVCVDYHSKEKDLFLSASTDGNIILWDMRKPKPASIVDSRPSESSPTCVAWQPESNNMAAFGDELGRIVVKDLRMCTESHKTIIPHNRLVHRLAFSPKKPNLLASISEDCRTVIMSIDDNIIKPLYNEIKHTDYVHGISWYNEDIITCAWDSNVVRHCIQDQRETNQSNSESIVMEVNSDIPDKQDIIENTKHTLSNESKSKTEGKG</sequence>
<feature type="repeat" description="WD" evidence="5">
    <location>
        <begin position="103"/>
        <end position="144"/>
    </location>
</feature>
<dbReference type="EMBL" id="KB203251">
    <property type="protein sequence ID" value="ESO85780.1"/>
    <property type="molecule type" value="Genomic_DNA"/>
</dbReference>
<evidence type="ECO:0000256" key="2">
    <source>
        <dbReference type="ARBA" id="ARBA00022490"/>
    </source>
</evidence>
<accession>V3ZT88</accession>
<evidence type="ECO:0000256" key="1">
    <source>
        <dbReference type="ARBA" id="ARBA00004496"/>
    </source>
</evidence>
<dbReference type="OMA" id="QMGCNAS"/>
<dbReference type="OrthoDB" id="10260946at2759"/>
<dbReference type="PROSITE" id="PS50082">
    <property type="entry name" value="WD_REPEATS_2"/>
    <property type="match status" value="2"/>
</dbReference>
<dbReference type="PROSITE" id="PS00678">
    <property type="entry name" value="WD_REPEATS_1"/>
    <property type="match status" value="1"/>
</dbReference>
<dbReference type="AlphaFoldDB" id="V3ZT88"/>